<dbReference type="Proteomes" id="UP001196413">
    <property type="component" value="Unassembled WGS sequence"/>
</dbReference>
<comment type="caution">
    <text evidence="1">The sequence shown here is derived from an EMBL/GenBank/DDBJ whole genome shotgun (WGS) entry which is preliminary data.</text>
</comment>
<protein>
    <submittedName>
        <fullName evidence="1">Uncharacterized protein</fullName>
    </submittedName>
</protein>
<proteinExistence type="predicted"/>
<gene>
    <name evidence="1" type="ORF">KIN20_019283</name>
</gene>
<reference evidence="1" key="1">
    <citation type="submission" date="2021-06" db="EMBL/GenBank/DDBJ databases">
        <title>Parelaphostrongylus tenuis whole genome reference sequence.</title>
        <authorList>
            <person name="Garwood T.J."/>
            <person name="Larsen P.A."/>
            <person name="Fountain-Jones N.M."/>
            <person name="Garbe J.R."/>
            <person name="Macchietto M.G."/>
            <person name="Kania S.A."/>
            <person name="Gerhold R.W."/>
            <person name="Richards J.E."/>
            <person name="Wolf T.M."/>
        </authorList>
    </citation>
    <scope>NUCLEOTIDE SEQUENCE</scope>
    <source>
        <strain evidence="1">MNPRO001-30</strain>
        <tissue evidence="1">Meninges</tissue>
    </source>
</reference>
<dbReference type="AlphaFoldDB" id="A0AAD5QSQ5"/>
<keyword evidence="2" id="KW-1185">Reference proteome</keyword>
<evidence type="ECO:0000313" key="2">
    <source>
        <dbReference type="Proteomes" id="UP001196413"/>
    </source>
</evidence>
<sequence length="75" mass="8410">MKKVLETNRARPREADRQAVLETIEENPSLTSRMLADDLDCDHKTIERATLRKAWSRAAAQRAAQLCGAARNSCV</sequence>
<dbReference type="InterPro" id="IPR036388">
    <property type="entry name" value="WH-like_DNA-bd_sf"/>
</dbReference>
<organism evidence="1 2">
    <name type="scientific">Parelaphostrongylus tenuis</name>
    <name type="common">Meningeal worm</name>
    <dbReference type="NCBI Taxonomy" id="148309"/>
    <lineage>
        <taxon>Eukaryota</taxon>
        <taxon>Metazoa</taxon>
        <taxon>Ecdysozoa</taxon>
        <taxon>Nematoda</taxon>
        <taxon>Chromadorea</taxon>
        <taxon>Rhabditida</taxon>
        <taxon>Rhabditina</taxon>
        <taxon>Rhabditomorpha</taxon>
        <taxon>Strongyloidea</taxon>
        <taxon>Metastrongylidae</taxon>
        <taxon>Parelaphostrongylus</taxon>
    </lineage>
</organism>
<name>A0AAD5QSQ5_PARTN</name>
<accession>A0AAD5QSQ5</accession>
<dbReference type="EMBL" id="JAHQIW010003842">
    <property type="protein sequence ID" value="KAJ1360340.1"/>
    <property type="molecule type" value="Genomic_DNA"/>
</dbReference>
<evidence type="ECO:0000313" key="1">
    <source>
        <dbReference type="EMBL" id="KAJ1360340.1"/>
    </source>
</evidence>
<dbReference type="Gene3D" id="1.10.10.10">
    <property type="entry name" value="Winged helix-like DNA-binding domain superfamily/Winged helix DNA-binding domain"/>
    <property type="match status" value="1"/>
</dbReference>